<proteinExistence type="predicted"/>
<dbReference type="EMBL" id="CP038149">
    <property type="protein sequence ID" value="QBR00100.1"/>
    <property type="molecule type" value="Genomic_DNA"/>
</dbReference>
<dbReference type="Pfam" id="PF21197">
    <property type="entry name" value="PgaA_barrel"/>
    <property type="match status" value="1"/>
</dbReference>
<evidence type="ECO:0000313" key="3">
    <source>
        <dbReference type="EMBL" id="QBR00100.1"/>
    </source>
</evidence>
<organism evidence="3 4">
    <name type="scientific">Paraburkholderia pallida</name>
    <dbReference type="NCBI Taxonomy" id="2547399"/>
    <lineage>
        <taxon>Bacteria</taxon>
        <taxon>Pseudomonadati</taxon>
        <taxon>Pseudomonadota</taxon>
        <taxon>Betaproteobacteria</taxon>
        <taxon>Burkholderiales</taxon>
        <taxon>Burkholderiaceae</taxon>
        <taxon>Paraburkholderia</taxon>
    </lineage>
</organism>
<dbReference type="Gene3D" id="1.25.40.10">
    <property type="entry name" value="Tetratricopeptide repeat domain"/>
    <property type="match status" value="1"/>
</dbReference>
<sequence length="813" mass="87132">MLLSAYAVLESKDGFAQGVDAAKPVVFMVALADNAASSDPVVRPVMTDASGSTVYAVTASTDVPQDTVSDASGVPVSSPSGNVAPAPAETVAQESAASATATAPVTAPAAPATAPAAAPTAEPPLAPATAAAPATPAAPAPMQQAQQAQDNSPTQPAPQPGQQPAPQPAPVTPQMQLPTTGNGPQPGEDLRHQIFGLATSGGANRALEEAKKRPDVFSAVDLAEIEELAIRQEVRGGRSKVRAMTSTDRFDSLDAAIHHAEEFDKRLPNTPEYAQVRASLAGDRTVAYAARGRMEDAVAVFETIPQNSEVSAEALASVGDAYSYLQQPAKSEAVYRRAIEETRAAPSDAATLGYQYGSHTRLIDLREGLFYALTDQNKYAQAHQVLDDIHAGLPPADEVHPWDPANDDYLRYYRLVAQYQIYIGQTKEGMAGLQRLEQQVPFNAEVRDAQADAVLGTGQTRRARDMYSATLTDHPDNIEALSGLGRASIALEDYANAHRINTAFDDTFPENGSVRSFKRDYQAYLAPVLTVDVNGEHGNSVLADNEFSIDTTLYSPPIFDNWRVFSHTFYGYANTDIGNVSRTRTGIGGDYRNGPLTVTGEATRSMGSDGRTGGNGEVSYAFNDYWSASAGVDSDSNALPMKAYLNHIWGKTAEASLNFTDTDQRSASLSYSAARYSDSNFNQEIALSGTQRVFTTANQFVNISLNLSTDSNTITNAAYFAPSRDYTAEVVAMHQWAIWRSGEKALVQRFYLTAGAYNERGFGTSAELGARIEHAWTFSHDITLKYGFGVLSHAYDGSREFSEIAYATLTVPF</sequence>
<dbReference type="AlphaFoldDB" id="A0A4P7D094"/>
<dbReference type="InterPro" id="IPR011990">
    <property type="entry name" value="TPR-like_helical_dom_sf"/>
</dbReference>
<dbReference type="InterPro" id="IPR049003">
    <property type="entry name" value="PgaA_barrel"/>
</dbReference>
<feature type="region of interest" description="Disordered" evidence="1">
    <location>
        <begin position="65"/>
        <end position="190"/>
    </location>
</feature>
<reference evidence="3 4" key="1">
    <citation type="submission" date="2019-03" db="EMBL/GenBank/DDBJ databases">
        <title>Paraburkholderia sp. 7MH5, isolated from subtropical forest soil.</title>
        <authorList>
            <person name="Gao Z.-H."/>
            <person name="Qiu L.-H."/>
        </authorList>
    </citation>
    <scope>NUCLEOTIDE SEQUENCE [LARGE SCALE GENOMIC DNA]</scope>
    <source>
        <strain evidence="3 4">7MH5</strain>
    </source>
</reference>
<evidence type="ECO:0000259" key="2">
    <source>
        <dbReference type="Pfam" id="PF21197"/>
    </source>
</evidence>
<accession>A0A4P7D094</accession>
<dbReference type="KEGG" id="ppai:E1956_23720"/>
<feature type="compositionally biased region" description="Low complexity" evidence="1">
    <location>
        <begin position="127"/>
        <end position="149"/>
    </location>
</feature>
<gene>
    <name evidence="3" type="ORF">E1956_23720</name>
</gene>
<keyword evidence="4" id="KW-1185">Reference proteome</keyword>
<feature type="domain" description="PgaA membrane beta barrel" evidence="2">
    <location>
        <begin position="539"/>
        <end position="800"/>
    </location>
</feature>
<dbReference type="Proteomes" id="UP000295727">
    <property type="component" value="Chromosome 2"/>
</dbReference>
<protein>
    <submittedName>
        <fullName evidence="3">Poly-beta-1,6 N-acetyl-D-glucosamine export porin PgaA</fullName>
    </submittedName>
</protein>
<dbReference type="OrthoDB" id="5405060at2"/>
<dbReference type="RefSeq" id="WP_134753442.1">
    <property type="nucleotide sequence ID" value="NZ_CP038149.1"/>
</dbReference>
<feature type="compositionally biased region" description="Low complexity" evidence="1">
    <location>
        <begin position="68"/>
        <end position="120"/>
    </location>
</feature>
<feature type="compositionally biased region" description="Pro residues" evidence="1">
    <location>
        <begin position="155"/>
        <end position="171"/>
    </location>
</feature>
<name>A0A4P7D094_9BURK</name>
<evidence type="ECO:0000313" key="4">
    <source>
        <dbReference type="Proteomes" id="UP000295727"/>
    </source>
</evidence>
<dbReference type="SUPFAM" id="SSF48452">
    <property type="entry name" value="TPR-like"/>
    <property type="match status" value="1"/>
</dbReference>
<evidence type="ECO:0000256" key="1">
    <source>
        <dbReference type="SAM" id="MobiDB-lite"/>
    </source>
</evidence>